<dbReference type="PRINTS" id="PR00344">
    <property type="entry name" value="BCTRLSENSOR"/>
</dbReference>
<dbReference type="InterPro" id="IPR003594">
    <property type="entry name" value="HATPase_dom"/>
</dbReference>
<evidence type="ECO:0000256" key="10">
    <source>
        <dbReference type="ARBA" id="ARBA00023136"/>
    </source>
</evidence>
<dbReference type="InterPro" id="IPR013727">
    <property type="entry name" value="2CSK_N"/>
</dbReference>
<evidence type="ECO:0000256" key="2">
    <source>
        <dbReference type="ARBA" id="ARBA00004141"/>
    </source>
</evidence>
<dbReference type="InterPro" id="IPR036097">
    <property type="entry name" value="HisK_dim/P_sf"/>
</dbReference>
<feature type="domain" description="Histidine kinase" evidence="12">
    <location>
        <begin position="253"/>
        <end position="473"/>
    </location>
</feature>
<dbReference type="SMART" id="SM00388">
    <property type="entry name" value="HisKA"/>
    <property type="match status" value="1"/>
</dbReference>
<reference evidence="14" key="1">
    <citation type="journal article" date="2019" name="Int. J. Syst. Evol. Microbiol.">
        <title>The Global Catalogue of Microorganisms (GCM) 10K type strain sequencing project: providing services to taxonomists for standard genome sequencing and annotation.</title>
        <authorList>
            <consortium name="The Broad Institute Genomics Platform"/>
            <consortium name="The Broad Institute Genome Sequencing Center for Infectious Disease"/>
            <person name="Wu L."/>
            <person name="Ma J."/>
        </authorList>
    </citation>
    <scope>NUCLEOTIDE SEQUENCE [LARGE SCALE GENOMIC DNA]</scope>
    <source>
        <strain evidence="14">CCUG 59685</strain>
    </source>
</reference>
<dbReference type="PANTHER" id="PTHR45436:SF15">
    <property type="entry name" value="SENSOR HISTIDINE KINASE CUSS"/>
    <property type="match status" value="1"/>
</dbReference>
<dbReference type="RefSeq" id="WP_379073618.1">
    <property type="nucleotide sequence ID" value="NZ_JBHTJW010000001.1"/>
</dbReference>
<evidence type="ECO:0000256" key="3">
    <source>
        <dbReference type="ARBA" id="ARBA00012438"/>
    </source>
</evidence>
<keyword evidence="5 13" id="KW-0808">Transferase</keyword>
<gene>
    <name evidence="13" type="ORF">ACFQ1T_02075</name>
</gene>
<evidence type="ECO:0000256" key="5">
    <source>
        <dbReference type="ARBA" id="ARBA00022679"/>
    </source>
</evidence>
<dbReference type="Pfam" id="PF00512">
    <property type="entry name" value="HisKA"/>
    <property type="match status" value="1"/>
</dbReference>
<dbReference type="Gene3D" id="3.30.565.10">
    <property type="entry name" value="Histidine kinase-like ATPase, C-terminal domain"/>
    <property type="match status" value="1"/>
</dbReference>
<dbReference type="EC" id="2.7.13.3" evidence="3"/>
<keyword evidence="9" id="KW-0902">Two-component regulatory system</keyword>
<dbReference type="InterPro" id="IPR003661">
    <property type="entry name" value="HisK_dim/P_dom"/>
</dbReference>
<keyword evidence="10 11" id="KW-0472">Membrane</keyword>
<feature type="transmembrane region" description="Helical" evidence="11">
    <location>
        <begin position="169"/>
        <end position="192"/>
    </location>
</feature>
<comment type="caution">
    <text evidence="13">The sequence shown here is derived from an EMBL/GenBank/DDBJ whole genome shotgun (WGS) entry which is preliminary data.</text>
</comment>
<dbReference type="Pfam" id="PF02518">
    <property type="entry name" value="HATPase_c"/>
    <property type="match status" value="1"/>
</dbReference>
<comment type="catalytic activity">
    <reaction evidence="1">
        <text>ATP + protein L-histidine = ADP + protein N-phospho-L-histidine.</text>
        <dbReference type="EC" id="2.7.13.3"/>
    </reaction>
</comment>
<dbReference type="InterPro" id="IPR036890">
    <property type="entry name" value="HATPase_C_sf"/>
</dbReference>
<evidence type="ECO:0000256" key="6">
    <source>
        <dbReference type="ARBA" id="ARBA00022692"/>
    </source>
</evidence>
<sequence length="481" mass="53567">MNRLFKLSQGRTLRKQLFLWVTIPMFILVPLDTTILYKVGSHFIEQSFDEMLEDIANDVIAMISESGKTPENFRMSTESQTVLFSDKDDKTYFAIYDAQGHYLSGDPTLPFNHKDSLNHRHLRYARAHGEVVRLLNQKSTIVDRQNQPLMYSVLIAETVHKRNDLRSRILFAIVLPQLLLLLVCSVMLLAGVTKGLRPLHELNEEIAKRSSTQLDPVMLNNVPEEAMVLINSINLLMGRLNNAILAQNQFIADAAHQLRTPLAGIQAQLELALRHEQAKDQSQHQLGMISESVSKLTHIVNQLLRLSNNQPEAANVIALKPVNLLALAQDACVEVIHFALKKNIDLGLESSSAGPLPDFTIHADKQRLKILLVNLLDNAVRYTPEGGKVTLSVIAQEKWTEIQVEDNGIGIPEEEHAMVFERFHRVLNHSQEGSGLGLSIVKEIVALHSASITVSAGEQGIGTLMTVRFQRPGASGPAQLS</sequence>
<protein>
    <recommendedName>
        <fullName evidence="3">histidine kinase</fullName>
        <ecNumber evidence="3">2.7.13.3</ecNumber>
    </recommendedName>
</protein>
<dbReference type="Pfam" id="PF08521">
    <property type="entry name" value="2CSK_N"/>
    <property type="match status" value="1"/>
</dbReference>
<evidence type="ECO:0000256" key="7">
    <source>
        <dbReference type="ARBA" id="ARBA00022777"/>
    </source>
</evidence>
<name>A0ABW3GE91_9PROT</name>
<dbReference type="PANTHER" id="PTHR45436">
    <property type="entry name" value="SENSOR HISTIDINE KINASE YKOH"/>
    <property type="match status" value="1"/>
</dbReference>
<dbReference type="GO" id="GO:0004673">
    <property type="term" value="F:protein histidine kinase activity"/>
    <property type="evidence" value="ECO:0007669"/>
    <property type="project" value="UniProtKB-EC"/>
</dbReference>
<dbReference type="InterPro" id="IPR004358">
    <property type="entry name" value="Sig_transdc_His_kin-like_C"/>
</dbReference>
<dbReference type="InterPro" id="IPR005467">
    <property type="entry name" value="His_kinase_dom"/>
</dbReference>
<dbReference type="SUPFAM" id="SSF47384">
    <property type="entry name" value="Homodimeric domain of signal transducing histidine kinase"/>
    <property type="match status" value="1"/>
</dbReference>
<evidence type="ECO:0000256" key="8">
    <source>
        <dbReference type="ARBA" id="ARBA00022989"/>
    </source>
</evidence>
<dbReference type="EMBL" id="JBHTJW010000001">
    <property type="protein sequence ID" value="MFD0928558.1"/>
    <property type="molecule type" value="Genomic_DNA"/>
</dbReference>
<dbReference type="PROSITE" id="PS50109">
    <property type="entry name" value="HIS_KIN"/>
    <property type="match status" value="1"/>
</dbReference>
<keyword evidence="6 11" id="KW-0812">Transmembrane</keyword>
<keyword evidence="14" id="KW-1185">Reference proteome</keyword>
<dbReference type="CDD" id="cd00082">
    <property type="entry name" value="HisKA"/>
    <property type="match status" value="1"/>
</dbReference>
<dbReference type="SMART" id="SM00387">
    <property type="entry name" value="HATPase_c"/>
    <property type="match status" value="1"/>
</dbReference>
<dbReference type="CDD" id="cd00075">
    <property type="entry name" value="HATPase"/>
    <property type="match status" value="1"/>
</dbReference>
<evidence type="ECO:0000256" key="9">
    <source>
        <dbReference type="ARBA" id="ARBA00023012"/>
    </source>
</evidence>
<evidence type="ECO:0000259" key="12">
    <source>
        <dbReference type="PROSITE" id="PS50109"/>
    </source>
</evidence>
<proteinExistence type="predicted"/>
<accession>A0ABW3GE91</accession>
<evidence type="ECO:0000256" key="1">
    <source>
        <dbReference type="ARBA" id="ARBA00000085"/>
    </source>
</evidence>
<comment type="subcellular location">
    <subcellularLocation>
        <location evidence="2">Membrane</location>
        <topology evidence="2">Multi-pass membrane protein</topology>
    </subcellularLocation>
</comment>
<dbReference type="Gene3D" id="1.10.287.130">
    <property type="match status" value="1"/>
</dbReference>
<organism evidence="13 14">
    <name type="scientific">Methylophilus glucosoxydans</name>
    <dbReference type="NCBI Taxonomy" id="752553"/>
    <lineage>
        <taxon>Bacteria</taxon>
        <taxon>Pseudomonadati</taxon>
        <taxon>Pseudomonadota</taxon>
        <taxon>Betaproteobacteria</taxon>
        <taxon>Nitrosomonadales</taxon>
        <taxon>Methylophilaceae</taxon>
        <taxon>Methylophilus</taxon>
    </lineage>
</organism>
<dbReference type="InterPro" id="IPR050428">
    <property type="entry name" value="TCS_sensor_his_kinase"/>
</dbReference>
<evidence type="ECO:0000313" key="13">
    <source>
        <dbReference type="EMBL" id="MFD0928558.1"/>
    </source>
</evidence>
<keyword evidence="4" id="KW-0597">Phosphoprotein</keyword>
<dbReference type="SUPFAM" id="SSF55874">
    <property type="entry name" value="ATPase domain of HSP90 chaperone/DNA topoisomerase II/histidine kinase"/>
    <property type="match status" value="1"/>
</dbReference>
<evidence type="ECO:0000256" key="4">
    <source>
        <dbReference type="ARBA" id="ARBA00022553"/>
    </source>
</evidence>
<evidence type="ECO:0000256" key="11">
    <source>
        <dbReference type="SAM" id="Phobius"/>
    </source>
</evidence>
<keyword evidence="7 13" id="KW-0418">Kinase</keyword>
<evidence type="ECO:0000313" key="14">
    <source>
        <dbReference type="Proteomes" id="UP001597106"/>
    </source>
</evidence>
<keyword evidence="8 11" id="KW-1133">Transmembrane helix</keyword>
<dbReference type="Proteomes" id="UP001597106">
    <property type="component" value="Unassembled WGS sequence"/>
</dbReference>